<reference evidence="11 12" key="1">
    <citation type="submission" date="2020-08" db="EMBL/GenBank/DDBJ databases">
        <title>Genomic Encyclopedia of Type Strains, Phase IV (KMG-IV): sequencing the most valuable type-strain genomes for metagenomic binning, comparative biology and taxonomic classification.</title>
        <authorList>
            <person name="Goeker M."/>
        </authorList>
    </citation>
    <scope>NUCLEOTIDE SEQUENCE [LARGE SCALE GENOMIC DNA]</scope>
    <source>
        <strain evidence="11 12">DSM 28570</strain>
    </source>
</reference>
<accession>A0A840USK3</accession>
<dbReference type="Pfam" id="PF01842">
    <property type="entry name" value="ACT"/>
    <property type="match status" value="1"/>
</dbReference>
<dbReference type="Gene3D" id="3.40.50.720">
    <property type="entry name" value="NAD(P)-binding Rossmann-like Domain"/>
    <property type="match status" value="2"/>
</dbReference>
<dbReference type="RefSeq" id="WP_183351597.1">
    <property type="nucleotide sequence ID" value="NZ_JACHEO010000015.1"/>
</dbReference>
<evidence type="ECO:0000313" key="11">
    <source>
        <dbReference type="EMBL" id="MBB5348772.1"/>
    </source>
</evidence>
<keyword evidence="9" id="KW-0028">Amino-acid biosynthesis</keyword>
<keyword evidence="5 9" id="KW-0560">Oxidoreductase</keyword>
<dbReference type="Pfam" id="PF00389">
    <property type="entry name" value="2-Hacid_dh"/>
    <property type="match status" value="1"/>
</dbReference>
<dbReference type="GO" id="GO:0006564">
    <property type="term" value="P:L-serine biosynthetic process"/>
    <property type="evidence" value="ECO:0007669"/>
    <property type="project" value="UniProtKB-UniRule"/>
</dbReference>
<dbReference type="PANTHER" id="PTHR42938">
    <property type="entry name" value="FORMATE DEHYDROGENASE 1"/>
    <property type="match status" value="1"/>
</dbReference>
<dbReference type="SUPFAM" id="SSF51735">
    <property type="entry name" value="NAD(P)-binding Rossmann-fold domains"/>
    <property type="match status" value="1"/>
</dbReference>
<dbReference type="InterPro" id="IPR036291">
    <property type="entry name" value="NAD(P)-bd_dom_sf"/>
</dbReference>
<dbReference type="GO" id="GO:0004617">
    <property type="term" value="F:phosphoglycerate dehydrogenase activity"/>
    <property type="evidence" value="ECO:0007669"/>
    <property type="project" value="UniProtKB-UniRule"/>
</dbReference>
<dbReference type="GO" id="GO:0051287">
    <property type="term" value="F:NAD binding"/>
    <property type="evidence" value="ECO:0007669"/>
    <property type="project" value="UniProtKB-UniRule"/>
</dbReference>
<dbReference type="SUPFAM" id="SSF143548">
    <property type="entry name" value="Serine metabolism enzymes domain"/>
    <property type="match status" value="1"/>
</dbReference>
<dbReference type="FunFam" id="3.40.50.720:FF:000021">
    <property type="entry name" value="D-3-phosphoglycerate dehydrogenase"/>
    <property type="match status" value="1"/>
</dbReference>
<dbReference type="PROSITE" id="PS51671">
    <property type="entry name" value="ACT"/>
    <property type="match status" value="1"/>
</dbReference>
<proteinExistence type="inferred from homology"/>
<dbReference type="InterPro" id="IPR029009">
    <property type="entry name" value="ASB_dom_sf"/>
</dbReference>
<evidence type="ECO:0000256" key="8">
    <source>
        <dbReference type="ARBA" id="ARBA00048731"/>
    </source>
</evidence>
<dbReference type="SUPFAM" id="SSF52283">
    <property type="entry name" value="Formate/glycerate dehydrogenase catalytic domain-like"/>
    <property type="match status" value="1"/>
</dbReference>
<protein>
    <recommendedName>
        <fullName evidence="4 9">D-3-phosphoglycerate dehydrogenase</fullName>
        <ecNumber evidence="9">1.1.1.95</ecNumber>
    </recommendedName>
</protein>
<sequence>MKVLISDNLSPAGVKILEAAGLEVDSIPGLKPEELKKIIGNYEGLVIRSATKVTADLLEAAHRLKVVGRAGIGLDNVDIPAASQKGIVVMNAPSGNATTAAEHAIAMMMSLSRNIPQATASMKAGKWEKKSFMGRELTGKTLGVVGIGRIGGIAASRAQGLKMKTIAYDPHMPKEMAEKIGVELVDLLELANRADYITVHVPLTKETRNLLSTDFFKAMKKDAMFIDCARGGVCDEQALYEALVDGEIAGAALDVFSSEPTTLEGCPLLGLKNFICTPHLGASTSEAQENVALIIAEQVADYLLRGSVTNAVNVPSVSADVLAQVGPYITLGEMLGSLHMQMAKGGVQTINIEYSGQLADLNTAPVTVAFLKGLFTPILQDAVNYVNAPVIAKDRGIRVVESKSEKAHDFNNVLSAKVVTTEGENILVGTVFGKNEPRLVRLNSFRLEALPSGPMLLVYNKDVPGVIGALGTTLGTAGVNISRMTVGREEESNQNIIFLSTDELISRELLAKVRELEHIDDAVVLELNRF</sequence>
<keyword evidence="6 9" id="KW-0520">NAD</keyword>
<evidence type="ECO:0000256" key="6">
    <source>
        <dbReference type="ARBA" id="ARBA00023027"/>
    </source>
</evidence>
<dbReference type="NCBIfam" id="TIGR01327">
    <property type="entry name" value="PGDH"/>
    <property type="match status" value="1"/>
</dbReference>
<dbReference type="FunFam" id="3.30.70.260:FF:000008">
    <property type="entry name" value="D-3-phosphoglycerate dehydrogenase, chloroplastic"/>
    <property type="match status" value="1"/>
</dbReference>
<dbReference type="InterPro" id="IPR045865">
    <property type="entry name" value="ACT-like_dom_sf"/>
</dbReference>
<keyword evidence="9" id="KW-0718">Serine biosynthesis</keyword>
<dbReference type="InterPro" id="IPR045626">
    <property type="entry name" value="PGDH_ASB_dom"/>
</dbReference>
<comment type="pathway">
    <text evidence="2 9">Amino-acid biosynthesis; L-serine biosynthesis; L-serine from 3-phospho-D-glycerate: step 1/3.</text>
</comment>
<dbReference type="Gene3D" id="3.30.70.260">
    <property type="match status" value="1"/>
</dbReference>
<dbReference type="CDD" id="cd12173">
    <property type="entry name" value="PGDH_4"/>
    <property type="match status" value="1"/>
</dbReference>
<dbReference type="Proteomes" id="UP000539642">
    <property type="component" value="Unassembled WGS sequence"/>
</dbReference>
<gene>
    <name evidence="11" type="ORF">HNQ81_002512</name>
</gene>
<dbReference type="PROSITE" id="PS00065">
    <property type="entry name" value="D_2_HYDROXYACID_DH_1"/>
    <property type="match status" value="1"/>
</dbReference>
<evidence type="ECO:0000256" key="3">
    <source>
        <dbReference type="ARBA" id="ARBA00005854"/>
    </source>
</evidence>
<evidence type="ECO:0000256" key="4">
    <source>
        <dbReference type="ARBA" id="ARBA00021582"/>
    </source>
</evidence>
<dbReference type="PANTHER" id="PTHR42938:SF47">
    <property type="entry name" value="HYDROXYPYRUVATE REDUCTASE"/>
    <property type="match status" value="1"/>
</dbReference>
<dbReference type="EMBL" id="JACHEO010000015">
    <property type="protein sequence ID" value="MBB5348772.1"/>
    <property type="molecule type" value="Genomic_DNA"/>
</dbReference>
<dbReference type="SUPFAM" id="SSF55021">
    <property type="entry name" value="ACT-like"/>
    <property type="match status" value="1"/>
</dbReference>
<comment type="function">
    <text evidence="1">Catalyzes the reversible oxidation of 3-phospho-D-glycerate to 3-phosphonooxypyruvate, the first step of the phosphorylated L-serine biosynthesis pathway. Also catalyzes the reversible oxidation of 2-hydroxyglutarate to 2-oxoglutarate.</text>
</comment>
<dbReference type="InterPro" id="IPR006139">
    <property type="entry name" value="D-isomer_2_OHA_DH_cat_dom"/>
</dbReference>
<dbReference type="InterPro" id="IPR006140">
    <property type="entry name" value="D-isomer_DH_NAD-bd"/>
</dbReference>
<dbReference type="FunFam" id="3.30.1330.90:FF:000003">
    <property type="entry name" value="D-3-phosphoglycerate dehydrogenase"/>
    <property type="match status" value="1"/>
</dbReference>
<comment type="similarity">
    <text evidence="3 9">Belongs to the D-isomer specific 2-hydroxyacid dehydrogenase family.</text>
</comment>
<dbReference type="EC" id="1.1.1.95" evidence="9"/>
<evidence type="ECO:0000256" key="1">
    <source>
        <dbReference type="ARBA" id="ARBA00003800"/>
    </source>
</evidence>
<dbReference type="CDD" id="cd04902">
    <property type="entry name" value="ACT_3PGDH-xct"/>
    <property type="match status" value="1"/>
</dbReference>
<evidence type="ECO:0000256" key="2">
    <source>
        <dbReference type="ARBA" id="ARBA00005216"/>
    </source>
</evidence>
<dbReference type="Pfam" id="PF02826">
    <property type="entry name" value="2-Hacid_dh_C"/>
    <property type="match status" value="1"/>
</dbReference>
<dbReference type="AlphaFoldDB" id="A0A840USK3"/>
<dbReference type="InterPro" id="IPR002912">
    <property type="entry name" value="ACT_dom"/>
</dbReference>
<comment type="catalytic activity">
    <reaction evidence="7">
        <text>(R)-2-hydroxyglutarate + NAD(+) = 2-oxoglutarate + NADH + H(+)</text>
        <dbReference type="Rhea" id="RHEA:49612"/>
        <dbReference type="ChEBI" id="CHEBI:15378"/>
        <dbReference type="ChEBI" id="CHEBI:15801"/>
        <dbReference type="ChEBI" id="CHEBI:16810"/>
        <dbReference type="ChEBI" id="CHEBI:57540"/>
        <dbReference type="ChEBI" id="CHEBI:57945"/>
        <dbReference type="EC" id="1.1.1.399"/>
    </reaction>
</comment>
<dbReference type="Gene3D" id="3.30.1330.90">
    <property type="entry name" value="D-3-phosphoglycerate dehydrogenase, domain 3"/>
    <property type="match status" value="1"/>
</dbReference>
<feature type="domain" description="ACT" evidence="10">
    <location>
        <begin position="455"/>
        <end position="530"/>
    </location>
</feature>
<comment type="caution">
    <text evidence="11">The sequence shown here is derived from an EMBL/GenBank/DDBJ whole genome shotgun (WGS) entry which is preliminary data.</text>
</comment>
<name>A0A840USK3_9BACT</name>
<evidence type="ECO:0000256" key="5">
    <source>
        <dbReference type="ARBA" id="ARBA00023002"/>
    </source>
</evidence>
<evidence type="ECO:0000256" key="9">
    <source>
        <dbReference type="RuleBase" id="RU363003"/>
    </source>
</evidence>
<dbReference type="Pfam" id="PF19304">
    <property type="entry name" value="PGDH_inter"/>
    <property type="match status" value="1"/>
</dbReference>
<dbReference type="UniPathway" id="UPA00135">
    <property type="reaction ID" value="UER00196"/>
</dbReference>
<comment type="catalytic activity">
    <reaction evidence="8 9">
        <text>(2R)-3-phosphoglycerate + NAD(+) = 3-phosphooxypyruvate + NADH + H(+)</text>
        <dbReference type="Rhea" id="RHEA:12641"/>
        <dbReference type="ChEBI" id="CHEBI:15378"/>
        <dbReference type="ChEBI" id="CHEBI:18110"/>
        <dbReference type="ChEBI" id="CHEBI:57540"/>
        <dbReference type="ChEBI" id="CHEBI:57945"/>
        <dbReference type="ChEBI" id="CHEBI:58272"/>
        <dbReference type="EC" id="1.1.1.95"/>
    </reaction>
</comment>
<evidence type="ECO:0000313" key="12">
    <source>
        <dbReference type="Proteomes" id="UP000539642"/>
    </source>
</evidence>
<evidence type="ECO:0000259" key="10">
    <source>
        <dbReference type="PROSITE" id="PS51671"/>
    </source>
</evidence>
<evidence type="ECO:0000256" key="7">
    <source>
        <dbReference type="ARBA" id="ARBA00048126"/>
    </source>
</evidence>
<dbReference type="InterPro" id="IPR006236">
    <property type="entry name" value="PGDH"/>
</dbReference>
<organism evidence="11 12">
    <name type="scientific">Desulfoprunum benzoelyticum</name>
    <dbReference type="NCBI Taxonomy" id="1506996"/>
    <lineage>
        <taxon>Bacteria</taxon>
        <taxon>Pseudomonadati</taxon>
        <taxon>Thermodesulfobacteriota</taxon>
        <taxon>Desulfobulbia</taxon>
        <taxon>Desulfobulbales</taxon>
        <taxon>Desulfobulbaceae</taxon>
        <taxon>Desulfoprunum</taxon>
    </lineage>
</organism>
<dbReference type="InterPro" id="IPR029752">
    <property type="entry name" value="D-isomer_DH_CS1"/>
</dbReference>
<keyword evidence="12" id="KW-1185">Reference proteome</keyword>